<reference evidence="7 8" key="1">
    <citation type="submission" date="2020-07" db="EMBL/GenBank/DDBJ databases">
        <title>Vallitalea guaymasensis genome.</title>
        <authorList>
            <person name="Postec A."/>
        </authorList>
    </citation>
    <scope>NUCLEOTIDE SEQUENCE [LARGE SCALE GENOMIC DNA]</scope>
    <source>
        <strain evidence="7 8">Ra1766G1</strain>
    </source>
</reference>
<evidence type="ECO:0000313" key="7">
    <source>
        <dbReference type="EMBL" id="QUH29024.1"/>
    </source>
</evidence>
<name>A0A8J8M9W4_9FIRM</name>
<dbReference type="Pfam" id="PF02518">
    <property type="entry name" value="HATPase_c"/>
    <property type="match status" value="1"/>
</dbReference>
<feature type="domain" description="HAMP" evidence="6">
    <location>
        <begin position="304"/>
        <end position="356"/>
    </location>
</feature>
<dbReference type="InterPro" id="IPR003660">
    <property type="entry name" value="HAMP_dom"/>
</dbReference>
<evidence type="ECO:0000256" key="5">
    <source>
        <dbReference type="SAM" id="Phobius"/>
    </source>
</evidence>
<dbReference type="PANTHER" id="PTHR34220:SF7">
    <property type="entry name" value="SENSOR HISTIDINE KINASE YPDA"/>
    <property type="match status" value="1"/>
</dbReference>
<keyword evidence="5" id="KW-0472">Membrane</keyword>
<dbReference type="PROSITE" id="PS50885">
    <property type="entry name" value="HAMP"/>
    <property type="match status" value="1"/>
</dbReference>
<evidence type="ECO:0000256" key="2">
    <source>
        <dbReference type="ARBA" id="ARBA00022553"/>
    </source>
</evidence>
<protein>
    <submittedName>
        <fullName evidence="7">Sensor histidine kinase</fullName>
    </submittedName>
</protein>
<dbReference type="GO" id="GO:0000155">
    <property type="term" value="F:phosphorelay sensor kinase activity"/>
    <property type="evidence" value="ECO:0007669"/>
    <property type="project" value="InterPro"/>
</dbReference>
<feature type="transmembrane region" description="Helical" evidence="5">
    <location>
        <begin position="12"/>
        <end position="31"/>
    </location>
</feature>
<dbReference type="InterPro" id="IPR003594">
    <property type="entry name" value="HATPase_dom"/>
</dbReference>
<keyword evidence="3" id="KW-0808">Transferase</keyword>
<dbReference type="Gene3D" id="3.30.450.20">
    <property type="entry name" value="PAS domain"/>
    <property type="match status" value="1"/>
</dbReference>
<evidence type="ECO:0000259" key="6">
    <source>
        <dbReference type="PROSITE" id="PS50885"/>
    </source>
</evidence>
<dbReference type="InterPro" id="IPR050640">
    <property type="entry name" value="Bact_2-comp_sensor_kinase"/>
</dbReference>
<dbReference type="SUPFAM" id="SSF55874">
    <property type="entry name" value="ATPase domain of HSP90 chaperone/DNA topoisomerase II/histidine kinase"/>
    <property type="match status" value="1"/>
</dbReference>
<dbReference type="InterPro" id="IPR010559">
    <property type="entry name" value="Sig_transdc_His_kin_internal"/>
</dbReference>
<dbReference type="Gene3D" id="6.10.340.10">
    <property type="match status" value="1"/>
</dbReference>
<keyword evidence="5" id="KW-1133">Transmembrane helix</keyword>
<sequence length="573" mass="66255">MRHILRSSLSKKLIINFLIVIIIITLINLWVSYTNVGLVKKEVLDSYSNSLHLLSEELNNLLLDKETVAKQLVYDDDILALNQSPQNKVSWEYMELYKKLKFIHGTNALQSHIMVFLYNKKLLFSSIYGTDYIDETYNFNNFFDARKNSQWIYKYSNLEDNYVLSYYKAPFHNTQTGVLAYIEINVDEIQKLLGNLSIKDSGTIFLTDEKGFSVFSKQQIPFDKQSVLDTINNSNNNTGIFNHKYDNTQLKIIYNKMPTTNLTLAMAFPVENIMKPIKQSQTLLFIIVGLSILLAVGFTMFSYRKVLHPINQLVEGMREASKGNFKIQLEHNYKHETAFMLDQFNLMVNEIDSLVKEVYENKLNYHQSQLKLLQSQINPHFLYNCLNFIYQMSVLEDTEGAAEMSLYLGKYFRFATKSDQNLVTLKEELDNIHSYVKIQQMRYPGKINYSIDLEPRIADFIVPRLIIQPLVENAIIHGMETLTNSANIYISASLEDKMIIVIVEDDGRGITKEQAGQINNTLDEMRLDKSGHALNNTHWRLKLKFGEEAGLRIESRQPKGTIAKITIPIDKEC</sequence>
<keyword evidence="5" id="KW-0812">Transmembrane</keyword>
<dbReference type="RefSeq" id="WP_212693167.1">
    <property type="nucleotide sequence ID" value="NZ_CP058561.1"/>
</dbReference>
<dbReference type="Pfam" id="PF06580">
    <property type="entry name" value="His_kinase"/>
    <property type="match status" value="1"/>
</dbReference>
<proteinExistence type="predicted"/>
<feature type="transmembrane region" description="Helical" evidence="5">
    <location>
        <begin position="283"/>
        <end position="303"/>
    </location>
</feature>
<dbReference type="Gene3D" id="3.30.565.10">
    <property type="entry name" value="Histidine kinase-like ATPase, C-terminal domain"/>
    <property type="match status" value="1"/>
</dbReference>
<organism evidence="7 8">
    <name type="scientific">Vallitalea guaymasensis</name>
    <dbReference type="NCBI Taxonomy" id="1185412"/>
    <lineage>
        <taxon>Bacteria</taxon>
        <taxon>Bacillati</taxon>
        <taxon>Bacillota</taxon>
        <taxon>Clostridia</taxon>
        <taxon>Lachnospirales</taxon>
        <taxon>Vallitaleaceae</taxon>
        <taxon>Vallitalea</taxon>
    </lineage>
</organism>
<accession>A0A8J8M9W4</accession>
<dbReference type="AlphaFoldDB" id="A0A8J8M9W4"/>
<dbReference type="GO" id="GO:0016020">
    <property type="term" value="C:membrane"/>
    <property type="evidence" value="ECO:0007669"/>
    <property type="project" value="UniProtKB-SubCell"/>
</dbReference>
<evidence type="ECO:0000256" key="4">
    <source>
        <dbReference type="ARBA" id="ARBA00022777"/>
    </source>
</evidence>
<dbReference type="EMBL" id="CP058561">
    <property type="protein sequence ID" value="QUH29024.1"/>
    <property type="molecule type" value="Genomic_DNA"/>
</dbReference>
<evidence type="ECO:0000256" key="1">
    <source>
        <dbReference type="ARBA" id="ARBA00004370"/>
    </source>
</evidence>
<gene>
    <name evidence="7" type="ORF">HYG85_08855</name>
</gene>
<evidence type="ECO:0000256" key="3">
    <source>
        <dbReference type="ARBA" id="ARBA00022679"/>
    </source>
</evidence>
<dbReference type="InterPro" id="IPR036890">
    <property type="entry name" value="HATPase_C_sf"/>
</dbReference>
<evidence type="ECO:0000313" key="8">
    <source>
        <dbReference type="Proteomes" id="UP000677305"/>
    </source>
</evidence>
<keyword evidence="8" id="KW-1185">Reference proteome</keyword>
<dbReference type="KEGG" id="vgu:HYG85_08855"/>
<dbReference type="PANTHER" id="PTHR34220">
    <property type="entry name" value="SENSOR HISTIDINE KINASE YPDA"/>
    <property type="match status" value="1"/>
</dbReference>
<comment type="subcellular location">
    <subcellularLocation>
        <location evidence="1">Membrane</location>
    </subcellularLocation>
</comment>
<dbReference type="SUPFAM" id="SSF158472">
    <property type="entry name" value="HAMP domain-like"/>
    <property type="match status" value="1"/>
</dbReference>
<keyword evidence="4 7" id="KW-0418">Kinase</keyword>
<keyword evidence="2" id="KW-0597">Phosphoprotein</keyword>
<dbReference type="Proteomes" id="UP000677305">
    <property type="component" value="Chromosome"/>
</dbReference>